<dbReference type="SUPFAM" id="SSF52540">
    <property type="entry name" value="P-loop containing nucleoside triphosphate hydrolases"/>
    <property type="match status" value="1"/>
</dbReference>
<name>A0A8S1F526_9PELO</name>
<dbReference type="InterPro" id="IPR036034">
    <property type="entry name" value="PDZ_sf"/>
</dbReference>
<dbReference type="Proteomes" id="UP000494206">
    <property type="component" value="Unassembled WGS sequence"/>
</dbReference>
<feature type="compositionally biased region" description="Basic and acidic residues" evidence="2">
    <location>
        <begin position="607"/>
        <end position="616"/>
    </location>
</feature>
<dbReference type="InterPro" id="IPR035537">
    <property type="entry name" value="DLG5_SH3"/>
</dbReference>
<dbReference type="PANTHER" id="PTHR46360:SF1">
    <property type="entry name" value="DISKS LARGE HOMOLOG 5"/>
    <property type="match status" value="1"/>
</dbReference>
<feature type="domain" description="PDZ" evidence="4">
    <location>
        <begin position="632"/>
        <end position="712"/>
    </location>
</feature>
<dbReference type="OrthoDB" id="10067129at2759"/>
<dbReference type="PROSITE" id="PS50106">
    <property type="entry name" value="PDZ"/>
    <property type="match status" value="2"/>
</dbReference>
<dbReference type="SMART" id="SM00228">
    <property type="entry name" value="PDZ"/>
    <property type="match status" value="2"/>
</dbReference>
<dbReference type="GO" id="GO:0035331">
    <property type="term" value="P:negative regulation of hippo signaling"/>
    <property type="evidence" value="ECO:0007669"/>
    <property type="project" value="TreeGrafter"/>
</dbReference>
<dbReference type="InterPro" id="IPR036028">
    <property type="entry name" value="SH3-like_dom_sf"/>
</dbReference>
<dbReference type="EMBL" id="CADEPM010000008">
    <property type="protein sequence ID" value="CAB3409010.1"/>
    <property type="molecule type" value="Genomic_DNA"/>
</dbReference>
<feature type="coiled-coil region" evidence="1">
    <location>
        <begin position="3"/>
        <end position="182"/>
    </location>
</feature>
<feature type="compositionally biased region" description="Polar residues" evidence="2">
    <location>
        <begin position="595"/>
        <end position="606"/>
    </location>
</feature>
<dbReference type="AlphaFoldDB" id="A0A8S1F526"/>
<gene>
    <name evidence="5" type="ORF">CBOVIS_LOCUS10718</name>
</gene>
<keyword evidence="1" id="KW-0175">Coiled coil</keyword>
<evidence type="ECO:0000313" key="5">
    <source>
        <dbReference type="EMBL" id="CAB3409010.1"/>
    </source>
</evidence>
<accession>A0A8S1F526</accession>
<dbReference type="PANTHER" id="PTHR46360">
    <property type="entry name" value="DISKS LARGE HOMOLOG 5"/>
    <property type="match status" value="1"/>
</dbReference>
<feature type="region of interest" description="Disordered" evidence="2">
    <location>
        <begin position="595"/>
        <end position="625"/>
    </location>
</feature>
<dbReference type="GO" id="GO:0005886">
    <property type="term" value="C:plasma membrane"/>
    <property type="evidence" value="ECO:0007669"/>
    <property type="project" value="TreeGrafter"/>
</dbReference>
<dbReference type="Gene3D" id="2.30.42.10">
    <property type="match status" value="1"/>
</dbReference>
<dbReference type="PROSITE" id="PS50052">
    <property type="entry name" value="GUANYLATE_KINASE_2"/>
    <property type="match status" value="1"/>
</dbReference>
<dbReference type="CDD" id="cd11860">
    <property type="entry name" value="SH3_DLG5"/>
    <property type="match status" value="1"/>
</dbReference>
<organism evidence="5 6">
    <name type="scientific">Caenorhabditis bovis</name>
    <dbReference type="NCBI Taxonomy" id="2654633"/>
    <lineage>
        <taxon>Eukaryota</taxon>
        <taxon>Metazoa</taxon>
        <taxon>Ecdysozoa</taxon>
        <taxon>Nematoda</taxon>
        <taxon>Chromadorea</taxon>
        <taxon>Rhabditida</taxon>
        <taxon>Rhabditina</taxon>
        <taxon>Rhabditomorpha</taxon>
        <taxon>Rhabditoidea</taxon>
        <taxon>Rhabditidae</taxon>
        <taxon>Peloderinae</taxon>
        <taxon>Caenorhabditis</taxon>
    </lineage>
</organism>
<comment type="caution">
    <text evidence="5">The sequence shown here is derived from an EMBL/GenBank/DDBJ whole genome shotgun (WGS) entry which is preliminary data.</text>
</comment>
<dbReference type="InterPro" id="IPR053004">
    <property type="entry name" value="MAGUK_Signaling_Regulators"/>
</dbReference>
<evidence type="ECO:0000259" key="3">
    <source>
        <dbReference type="PROSITE" id="PS50052"/>
    </source>
</evidence>
<feature type="domain" description="Guanylate kinase-like" evidence="3">
    <location>
        <begin position="850"/>
        <end position="993"/>
    </location>
</feature>
<reference evidence="5 6" key="1">
    <citation type="submission" date="2020-04" db="EMBL/GenBank/DDBJ databases">
        <authorList>
            <person name="Laetsch R D."/>
            <person name="Stevens L."/>
            <person name="Kumar S."/>
            <person name="Blaxter L. M."/>
        </authorList>
    </citation>
    <scope>NUCLEOTIDE SEQUENCE [LARGE SCALE GENOMIC DNA]</scope>
</reference>
<evidence type="ECO:0000259" key="4">
    <source>
        <dbReference type="PROSITE" id="PS50106"/>
    </source>
</evidence>
<dbReference type="InterPro" id="IPR027417">
    <property type="entry name" value="P-loop_NTPase"/>
</dbReference>
<evidence type="ECO:0008006" key="7">
    <source>
        <dbReference type="Google" id="ProtNLM"/>
    </source>
</evidence>
<dbReference type="SUPFAM" id="SSF50044">
    <property type="entry name" value="SH3-domain"/>
    <property type="match status" value="1"/>
</dbReference>
<dbReference type="InterPro" id="IPR001478">
    <property type="entry name" value="PDZ"/>
</dbReference>
<protein>
    <recommendedName>
        <fullName evidence="7">PDZ domain-containing protein</fullName>
    </recommendedName>
</protein>
<evidence type="ECO:0000256" key="2">
    <source>
        <dbReference type="SAM" id="MobiDB-lite"/>
    </source>
</evidence>
<sequence>MEKEDRRRAIEKLQKELNDAEQRWMEKVRKVVNEREELARKVDEFEEKIDSLKRQVHRSETYKMEFEETNQRLRKQYEALQRDYEDTMQERSIVLEENARLIEERDKLQIEILRLNENYKHLESEKLNELKKKLDQTRKLLQVNMEETVTINAQKDAALAKIAEIEEKGEILAEERDEALRKCQQSSNEALVDIWNTHSVQISLPFPKPNLGLVLGGGRTDDGTVHGPIYVKHIALVVRRRSNFNRIIDVCLPLNHGVGLELANGVFVNSCEPNGAASRSGLAPGQRIVHVMYTPVYDAKHAEMLIKNACEPLVIGILQSNKKYDITSKDKQRTTIFSRWFGRSVDKERNVIAKANIERNNNDSSLFRQGSLRIPQTNPLVSPLVRYGSLRAPNYSNVIDQKKLLMESIESPNKKYNAYSTTHSEVAVNPYYGSSSAHKDHLVYTGSNVESIPCYVPKNSVFSSPTSPVSRFIRQNSDLKCKATNSSRCVGWDGRSFSSATTATSEIGRPYSMHCTPKSSTLLETQPNRQSVYSPTQVYQLNREDSLSSVMSSSNSFRLPSASYYINNSECNLKKEGNQHKIDKEDSDISLSLDASTSKVNTSSHVDNLRSKRPLDPSRTPNYRNSHHDEVAILVNRPPQPRLIGVPRFCVRLCGGNAIGIIAETSVAPDLLEGDLILEIDGKCVRNTTLESAVTTLMSDDDDITRLLVQDGGDRLNRLRLGADGDSFFLRVNIDRNVENKDELELKAGDVVFVDKTMYLGKKGRWRAWKVDKEGRQREHGAIPSSSSVYQSIRTNRMSNPYPRKAYEWVEKLDTKIKRPILLFGALLEPFVQMLTEESDKFALPPTESINASFDEITSLIREHVIIDSKQNDENDQLHHVIFASQIRDITTQGLHCVLHVDPVAIERLRQCGIYPIIIKIRFKSAKQLKDINEHVCGEKITSKEGKQLIEKDLKLEKEIDGAVTLVVPSHNSATFMLSHSLLQLLQLKKMIEDEQKKTVWIQRKTDNDKY</sequence>
<dbReference type="Gene3D" id="3.40.50.300">
    <property type="entry name" value="P-loop containing nucleotide triphosphate hydrolases"/>
    <property type="match status" value="1"/>
</dbReference>
<keyword evidence="6" id="KW-1185">Reference proteome</keyword>
<dbReference type="InterPro" id="IPR008144">
    <property type="entry name" value="Guanylate_kin-like_dom"/>
</dbReference>
<evidence type="ECO:0000313" key="6">
    <source>
        <dbReference type="Proteomes" id="UP000494206"/>
    </source>
</evidence>
<evidence type="ECO:0000256" key="1">
    <source>
        <dbReference type="SAM" id="Coils"/>
    </source>
</evidence>
<dbReference type="Gene3D" id="2.30.30.40">
    <property type="entry name" value="SH3 Domains"/>
    <property type="match status" value="1"/>
</dbReference>
<feature type="domain" description="PDZ" evidence="4">
    <location>
        <begin position="258"/>
        <end position="321"/>
    </location>
</feature>
<dbReference type="SUPFAM" id="SSF50156">
    <property type="entry name" value="PDZ domain-like"/>
    <property type="match status" value="2"/>
</dbReference>
<proteinExistence type="predicted"/>